<name>X1LJI8_9ZZZZ</name>
<comment type="caution">
    <text evidence="1">The sequence shown here is derived from an EMBL/GenBank/DDBJ whole genome shotgun (WGS) entry which is preliminary data.</text>
</comment>
<accession>X1LJI8</accession>
<dbReference type="InterPro" id="IPR015943">
    <property type="entry name" value="WD40/YVTN_repeat-like_dom_sf"/>
</dbReference>
<reference evidence="1" key="1">
    <citation type="journal article" date="2014" name="Front. Microbiol.">
        <title>High frequency of phylogenetically diverse reductive dehalogenase-homologous genes in deep subseafloor sedimentary metagenomes.</title>
        <authorList>
            <person name="Kawai M."/>
            <person name="Futagami T."/>
            <person name="Toyoda A."/>
            <person name="Takaki Y."/>
            <person name="Nishi S."/>
            <person name="Hori S."/>
            <person name="Arai W."/>
            <person name="Tsubouchi T."/>
            <person name="Morono Y."/>
            <person name="Uchiyama I."/>
            <person name="Ito T."/>
            <person name="Fujiyama A."/>
            <person name="Inagaki F."/>
            <person name="Takami H."/>
        </authorList>
    </citation>
    <scope>NUCLEOTIDE SEQUENCE</scope>
    <source>
        <strain evidence="1">Expedition CK06-06</strain>
    </source>
</reference>
<evidence type="ECO:0008006" key="2">
    <source>
        <dbReference type="Google" id="ProtNLM"/>
    </source>
</evidence>
<protein>
    <recommendedName>
        <fullName evidence="2">PQQ-binding-like beta-propeller repeat protein</fullName>
    </recommendedName>
</protein>
<dbReference type="InterPro" id="IPR011047">
    <property type="entry name" value="Quinoprotein_ADH-like_sf"/>
</dbReference>
<feature type="non-terminal residue" evidence="1">
    <location>
        <position position="215"/>
    </location>
</feature>
<organism evidence="1">
    <name type="scientific">marine sediment metagenome</name>
    <dbReference type="NCBI Taxonomy" id="412755"/>
    <lineage>
        <taxon>unclassified sequences</taxon>
        <taxon>metagenomes</taxon>
        <taxon>ecological metagenomes</taxon>
    </lineage>
</organism>
<evidence type="ECO:0000313" key="1">
    <source>
        <dbReference type="EMBL" id="GAI02535.1"/>
    </source>
</evidence>
<sequence>MWRPSEKTVDGSTGYSWNVSIPANLPGGAQAAEFGDRVVGGSVSTTEVQSWALSLEPGNEGTELFRNTWNTPAEWTAGNLTVSWAGTSIEEGVFVAWSKETRQYYGFSTETGEHLWTTEPQYYLDFHIATQTAIVYDKLYSAGVSGIVSCYDLTTGDRLWTYEADDPYQEILWANNWWAQILFITDGKLYMGHSEHSPIDPKPRGAPFYCLNATT</sequence>
<dbReference type="EMBL" id="BARV01012207">
    <property type="protein sequence ID" value="GAI02535.1"/>
    <property type="molecule type" value="Genomic_DNA"/>
</dbReference>
<dbReference type="AlphaFoldDB" id="X1LJI8"/>
<dbReference type="SUPFAM" id="SSF50998">
    <property type="entry name" value="Quinoprotein alcohol dehydrogenase-like"/>
    <property type="match status" value="1"/>
</dbReference>
<gene>
    <name evidence="1" type="ORF">S06H3_22729</name>
</gene>
<dbReference type="Gene3D" id="2.130.10.10">
    <property type="entry name" value="YVTN repeat-like/Quinoprotein amine dehydrogenase"/>
    <property type="match status" value="1"/>
</dbReference>
<proteinExistence type="predicted"/>